<accession>A0AAV5VV71</accession>
<evidence type="ECO:0000256" key="1">
    <source>
        <dbReference type="SAM" id="Phobius"/>
    </source>
</evidence>
<gene>
    <name evidence="2" type="ORF">PFISCL1PPCAC_13179</name>
</gene>
<keyword evidence="1" id="KW-0472">Membrane</keyword>
<keyword evidence="1" id="KW-1133">Transmembrane helix</keyword>
<organism evidence="2 3">
    <name type="scientific">Pristionchus fissidentatus</name>
    <dbReference type="NCBI Taxonomy" id="1538716"/>
    <lineage>
        <taxon>Eukaryota</taxon>
        <taxon>Metazoa</taxon>
        <taxon>Ecdysozoa</taxon>
        <taxon>Nematoda</taxon>
        <taxon>Chromadorea</taxon>
        <taxon>Rhabditida</taxon>
        <taxon>Rhabditina</taxon>
        <taxon>Diplogasteromorpha</taxon>
        <taxon>Diplogasteroidea</taxon>
        <taxon>Neodiplogasteridae</taxon>
        <taxon>Pristionchus</taxon>
    </lineage>
</organism>
<name>A0AAV5VV71_9BILA</name>
<feature type="transmembrane region" description="Helical" evidence="1">
    <location>
        <begin position="77"/>
        <end position="97"/>
    </location>
</feature>
<feature type="non-terminal residue" evidence="2">
    <location>
        <position position="117"/>
    </location>
</feature>
<sequence length="117" mass="12726">EATLALIGAETFLLVAYLVCARRLPATDIVKPFLSLLLMCMTVSTAATIVIFAIKMADLPNATATFTFYVAETARSTSVNTLLYGGGFFLIGTGNVIRNRHASVLCSSWWRLYIVIT</sequence>
<feature type="transmembrane region" description="Helical" evidence="1">
    <location>
        <begin position="36"/>
        <end position="57"/>
    </location>
</feature>
<evidence type="ECO:0000313" key="2">
    <source>
        <dbReference type="EMBL" id="GMT21882.1"/>
    </source>
</evidence>
<reference evidence="2" key="1">
    <citation type="submission" date="2023-10" db="EMBL/GenBank/DDBJ databases">
        <title>Genome assembly of Pristionchus species.</title>
        <authorList>
            <person name="Yoshida K."/>
            <person name="Sommer R.J."/>
        </authorList>
    </citation>
    <scope>NUCLEOTIDE SEQUENCE</scope>
    <source>
        <strain evidence="2">RS5133</strain>
    </source>
</reference>
<dbReference type="Proteomes" id="UP001432322">
    <property type="component" value="Unassembled WGS sequence"/>
</dbReference>
<dbReference type="AlphaFoldDB" id="A0AAV5VV71"/>
<evidence type="ECO:0000313" key="3">
    <source>
        <dbReference type="Proteomes" id="UP001432322"/>
    </source>
</evidence>
<protein>
    <recommendedName>
        <fullName evidence="4">G protein-coupled receptor</fullName>
    </recommendedName>
</protein>
<evidence type="ECO:0008006" key="4">
    <source>
        <dbReference type="Google" id="ProtNLM"/>
    </source>
</evidence>
<keyword evidence="3" id="KW-1185">Reference proteome</keyword>
<feature type="transmembrane region" description="Helical" evidence="1">
    <location>
        <begin position="6"/>
        <end position="24"/>
    </location>
</feature>
<keyword evidence="1" id="KW-0812">Transmembrane</keyword>
<proteinExistence type="predicted"/>
<dbReference type="EMBL" id="BTSY01000004">
    <property type="protein sequence ID" value="GMT21882.1"/>
    <property type="molecule type" value="Genomic_DNA"/>
</dbReference>
<feature type="non-terminal residue" evidence="2">
    <location>
        <position position="1"/>
    </location>
</feature>
<comment type="caution">
    <text evidence="2">The sequence shown here is derived from an EMBL/GenBank/DDBJ whole genome shotgun (WGS) entry which is preliminary data.</text>
</comment>